<name>A0A430FIC2_9BIFI</name>
<comment type="caution">
    <text evidence="1">The sequence shown here is derived from an EMBL/GenBank/DDBJ whole genome shotgun (WGS) entry which is preliminary data.</text>
</comment>
<dbReference type="OrthoDB" id="4935951at2"/>
<gene>
    <name evidence="1" type="ORF">D2E23_0373</name>
</gene>
<evidence type="ECO:0000313" key="2">
    <source>
        <dbReference type="Proteomes" id="UP000288607"/>
    </source>
</evidence>
<accession>A0A430FIC2</accession>
<keyword evidence="2" id="KW-1185">Reference proteome</keyword>
<organism evidence="1 2">
    <name type="scientific">Bifidobacterium callimiconis</name>
    <dbReference type="NCBI Taxonomy" id="2306973"/>
    <lineage>
        <taxon>Bacteria</taxon>
        <taxon>Bacillati</taxon>
        <taxon>Actinomycetota</taxon>
        <taxon>Actinomycetes</taxon>
        <taxon>Bifidobacteriales</taxon>
        <taxon>Bifidobacteriaceae</taxon>
        <taxon>Bifidobacterium</taxon>
    </lineage>
</organism>
<dbReference type="EMBL" id="QXGJ01000001">
    <property type="protein sequence ID" value="RSX52645.1"/>
    <property type="molecule type" value="Genomic_DNA"/>
</dbReference>
<dbReference type="Proteomes" id="UP000288607">
    <property type="component" value="Unassembled WGS sequence"/>
</dbReference>
<protein>
    <submittedName>
        <fullName evidence="1">Uncharacterized protein</fullName>
    </submittedName>
</protein>
<dbReference type="AlphaFoldDB" id="A0A430FIC2"/>
<proteinExistence type="predicted"/>
<evidence type="ECO:0000313" key="1">
    <source>
        <dbReference type="EMBL" id="RSX52645.1"/>
    </source>
</evidence>
<sequence length="232" mass="25267">MTDDLQNARTAGRRLGLDLIRDLAPTGPGMSQRLATIQRITATNGSLTADLTMAGGTLHAIPVTTTCARARPGDRVLVTTYGRQSYVTGILARTGAAKPLFSWSSTWEGTPAMNDGDRYEEKHETTTCGGLIHCEIAACISGEGEYGMEFTFTDPKGTLKAHWSNISPQKRGGTMRWTTTGSVYLPYDTYDIRLNTYKYGSMSISTNGNSDTWKDAEWGTNGVCRYARLTIA</sequence>
<reference evidence="1 2" key="1">
    <citation type="submission" date="2018-09" db="EMBL/GenBank/DDBJ databases">
        <title>Characterization of the phylogenetic diversity of five novel species belonging to the genus Bifidobacterium.</title>
        <authorList>
            <person name="Lugli G.A."/>
            <person name="Duranti S."/>
            <person name="Milani C."/>
        </authorList>
    </citation>
    <scope>NUCLEOTIDE SEQUENCE [LARGE SCALE GENOMIC DNA]</scope>
    <source>
        <strain evidence="1 2">2028B</strain>
    </source>
</reference>
<dbReference type="RefSeq" id="WP_126029292.1">
    <property type="nucleotide sequence ID" value="NZ_QXGJ01000001.1"/>
</dbReference>